<reference evidence="3 4" key="1">
    <citation type="submission" date="2021-03" db="EMBL/GenBank/DDBJ databases">
        <title>Paenibacillus artemisicola MWE-103 whole genome sequence.</title>
        <authorList>
            <person name="Ham Y.J."/>
        </authorList>
    </citation>
    <scope>NUCLEOTIDE SEQUENCE [LARGE SCALE GENOMIC DNA]</scope>
    <source>
        <strain evidence="3 4">MWE-103</strain>
    </source>
</reference>
<organism evidence="3 4">
    <name type="scientific">Paenibacillus artemisiicola</name>
    <dbReference type="NCBI Taxonomy" id="1172618"/>
    <lineage>
        <taxon>Bacteria</taxon>
        <taxon>Bacillati</taxon>
        <taxon>Bacillota</taxon>
        <taxon>Bacilli</taxon>
        <taxon>Bacillales</taxon>
        <taxon>Paenibacillaceae</taxon>
        <taxon>Paenibacillus</taxon>
    </lineage>
</organism>
<dbReference type="EMBL" id="JAGGDJ010000002">
    <property type="protein sequence ID" value="MBO7743676.1"/>
    <property type="molecule type" value="Genomic_DNA"/>
</dbReference>
<dbReference type="RefSeq" id="WP_208846680.1">
    <property type="nucleotide sequence ID" value="NZ_JAGGDJ010000002.1"/>
</dbReference>
<dbReference type="NCBIfam" id="NF041742">
    <property type="entry name" value="WGxxGxxG_fam"/>
    <property type="match status" value="1"/>
</dbReference>
<evidence type="ECO:0000256" key="1">
    <source>
        <dbReference type="SAM" id="Phobius"/>
    </source>
</evidence>
<feature type="signal peptide" evidence="2">
    <location>
        <begin position="1"/>
        <end position="21"/>
    </location>
</feature>
<keyword evidence="4" id="KW-1185">Reference proteome</keyword>
<keyword evidence="1" id="KW-0812">Transmembrane</keyword>
<evidence type="ECO:0000256" key="2">
    <source>
        <dbReference type="SAM" id="SignalP"/>
    </source>
</evidence>
<evidence type="ECO:0000313" key="3">
    <source>
        <dbReference type="EMBL" id="MBO7743676.1"/>
    </source>
</evidence>
<keyword evidence="1" id="KW-1133">Transmembrane helix</keyword>
<gene>
    <name evidence="3" type="ORF">I8J29_05675</name>
</gene>
<feature type="transmembrane region" description="Helical" evidence="1">
    <location>
        <begin position="79"/>
        <end position="95"/>
    </location>
</feature>
<proteinExistence type="predicted"/>
<comment type="caution">
    <text evidence="3">The sequence shown here is derived from an EMBL/GenBank/DDBJ whole genome shotgun (WGS) entry which is preliminary data.</text>
</comment>
<protein>
    <recommendedName>
        <fullName evidence="5">MYXO-CTERM domain-containing protein</fullName>
    </recommendedName>
</protein>
<keyword evidence="2" id="KW-0732">Signal</keyword>
<accession>A0ABS3W5T8</accession>
<feature type="chain" id="PRO_5046464384" description="MYXO-CTERM domain-containing protein" evidence="2">
    <location>
        <begin position="22"/>
        <end position="103"/>
    </location>
</feature>
<evidence type="ECO:0008006" key="5">
    <source>
        <dbReference type="Google" id="ProtNLM"/>
    </source>
</evidence>
<sequence>MRKKFLLTLVLVGCLTLLVSAGVLSARGTVTNNANDGGMNNQTYNSQGMNANSYNATSTAGGNYRATAANDDNGMDWDWLGWLGLLGLFGLRGRSHNREPERR</sequence>
<dbReference type="Proteomes" id="UP000670947">
    <property type="component" value="Unassembled WGS sequence"/>
</dbReference>
<name>A0ABS3W5T8_9BACL</name>
<keyword evidence="1" id="KW-0472">Membrane</keyword>
<evidence type="ECO:0000313" key="4">
    <source>
        <dbReference type="Proteomes" id="UP000670947"/>
    </source>
</evidence>